<protein>
    <submittedName>
        <fullName evidence="2">Uncharacterized protein</fullName>
    </submittedName>
</protein>
<feature type="compositionally biased region" description="Basic and acidic residues" evidence="1">
    <location>
        <begin position="26"/>
        <end position="37"/>
    </location>
</feature>
<feature type="region of interest" description="Disordered" evidence="1">
    <location>
        <begin position="67"/>
        <end position="86"/>
    </location>
</feature>
<sequence>MIENNQKKSKKPALSKSKGGARPGAGRKEGSLTKRTREIAEVAAAQGITPLEVMMSTMMALYKEAGNCSRESNQHHDQGDKANQYDDGHTAMITENRIKLLNMAATIARHAAPYVHPRLSAIEHTGKDGTPLQSGVLVVPSAMSMDEWEQAAQAKH</sequence>
<evidence type="ECO:0000256" key="1">
    <source>
        <dbReference type="SAM" id="MobiDB-lite"/>
    </source>
</evidence>
<name>A4SXY1_POLAQ</name>
<dbReference type="AlphaFoldDB" id="A4SXY1"/>
<dbReference type="eggNOG" id="ENOG5033HJP">
    <property type="taxonomic scope" value="Bacteria"/>
</dbReference>
<accession>A4SXY1</accession>
<dbReference type="KEGG" id="pnu:Pnuc_1129"/>
<dbReference type="EMBL" id="CP000655">
    <property type="protein sequence ID" value="ABP34345.1"/>
    <property type="molecule type" value="Genomic_DNA"/>
</dbReference>
<feature type="region of interest" description="Disordered" evidence="1">
    <location>
        <begin position="1"/>
        <end position="37"/>
    </location>
</feature>
<gene>
    <name evidence="2" type="ordered locus">Pnuc_1129</name>
</gene>
<reference evidence="2 3" key="1">
    <citation type="journal article" date="2012" name="Stand. Genomic Sci.">
        <title>Complete genome sequence of Polynucleobacter necessarius subsp. asymbioticus type strain (QLW-P1DMWA-1(T)).</title>
        <authorList>
            <person name="Meincke L."/>
            <person name="Copeland A."/>
            <person name="Lapidus A."/>
            <person name="Lucas S."/>
            <person name="Berry K.W."/>
            <person name="Del Rio T.G."/>
            <person name="Hammon N."/>
            <person name="Dalin E."/>
            <person name="Tice H."/>
            <person name="Pitluck S."/>
            <person name="Richardson P."/>
            <person name="Bruce D."/>
            <person name="Goodwin L."/>
            <person name="Han C."/>
            <person name="Tapia R."/>
            <person name="Detter J.C."/>
            <person name="Schmutz J."/>
            <person name="Brettin T."/>
            <person name="Larimer F."/>
            <person name="Land M."/>
            <person name="Hauser L."/>
            <person name="Kyrpides N.C."/>
            <person name="Ivanova N."/>
            <person name="Goker M."/>
            <person name="Woyke T."/>
            <person name="Wu Q.L."/>
            <person name="Pockl M."/>
            <person name="Hahn M.W."/>
            <person name="Klenk H.P."/>
        </authorList>
    </citation>
    <scope>NUCLEOTIDE SEQUENCE [LARGE SCALE GENOMIC DNA]</scope>
    <source>
        <strain evidence="3">DSM 18221 / CIP 109841 / QLW-P1DMWA-1</strain>
    </source>
</reference>
<evidence type="ECO:0000313" key="3">
    <source>
        <dbReference type="Proteomes" id="UP000000231"/>
    </source>
</evidence>
<dbReference type="Proteomes" id="UP000000231">
    <property type="component" value="Chromosome"/>
</dbReference>
<keyword evidence="3" id="KW-1185">Reference proteome</keyword>
<dbReference type="GeneID" id="31481512"/>
<organism evidence="2 3">
    <name type="scientific">Polynucleobacter asymbioticus (strain DSM 18221 / CIP 109841 / QLW-P1DMWA-1)</name>
    <name type="common">Polynucleobacter necessarius subsp. asymbioticus</name>
    <dbReference type="NCBI Taxonomy" id="312153"/>
    <lineage>
        <taxon>Bacteria</taxon>
        <taxon>Pseudomonadati</taxon>
        <taxon>Pseudomonadota</taxon>
        <taxon>Betaproteobacteria</taxon>
        <taxon>Burkholderiales</taxon>
        <taxon>Burkholderiaceae</taxon>
        <taxon>Polynucleobacter</taxon>
    </lineage>
</organism>
<evidence type="ECO:0000313" key="2">
    <source>
        <dbReference type="EMBL" id="ABP34345.1"/>
    </source>
</evidence>
<dbReference type="HOGENOM" id="CLU_1852453_0_0_4"/>
<dbReference type="RefSeq" id="WP_011902970.1">
    <property type="nucleotide sequence ID" value="NC_009379.1"/>
</dbReference>
<proteinExistence type="predicted"/>
<feature type="compositionally biased region" description="Basic and acidic residues" evidence="1">
    <location>
        <begin position="72"/>
        <end position="86"/>
    </location>
</feature>